<dbReference type="InterPro" id="IPR052373">
    <property type="entry name" value="Gamma-glu_amide_hydrolase"/>
</dbReference>
<evidence type="ECO:0000313" key="3">
    <source>
        <dbReference type="EMBL" id="RYB02916.1"/>
    </source>
</evidence>
<reference evidence="3 4" key="1">
    <citation type="submission" date="2018-09" db="EMBL/GenBank/DDBJ databases">
        <authorList>
            <person name="Grouzdev D.S."/>
            <person name="Krutkina M.S."/>
        </authorList>
    </citation>
    <scope>NUCLEOTIDE SEQUENCE [LARGE SCALE GENOMIC DNA]</scope>
    <source>
        <strain evidence="3 4">RmlP001</strain>
    </source>
</reference>
<dbReference type="Pfam" id="PF13230">
    <property type="entry name" value="GATase_4"/>
    <property type="match status" value="1"/>
</dbReference>
<keyword evidence="1 3" id="KW-0315">Glutamine amidotransferase</keyword>
<dbReference type="SUPFAM" id="SSF56235">
    <property type="entry name" value="N-terminal nucleophile aminohydrolases (Ntn hydrolases)"/>
    <property type="match status" value="1"/>
</dbReference>
<dbReference type="InterPro" id="IPR017932">
    <property type="entry name" value="GATase_2_dom"/>
</dbReference>
<comment type="caution">
    <text evidence="3">The sequence shown here is derived from an EMBL/GenBank/DDBJ whole genome shotgun (WGS) entry which is preliminary data.</text>
</comment>
<dbReference type="CDD" id="cd01908">
    <property type="entry name" value="YafJ"/>
    <property type="match status" value="1"/>
</dbReference>
<organism evidence="3 4">
    <name type="scientific">Lichenibacterium ramalinae</name>
    <dbReference type="NCBI Taxonomy" id="2316527"/>
    <lineage>
        <taxon>Bacteria</taxon>
        <taxon>Pseudomonadati</taxon>
        <taxon>Pseudomonadota</taxon>
        <taxon>Alphaproteobacteria</taxon>
        <taxon>Hyphomicrobiales</taxon>
        <taxon>Lichenihabitantaceae</taxon>
        <taxon>Lichenibacterium</taxon>
    </lineage>
</organism>
<dbReference type="InterPro" id="IPR029055">
    <property type="entry name" value="Ntn_hydrolases_N"/>
</dbReference>
<keyword evidence="3" id="KW-0808">Transferase</keyword>
<dbReference type="PANTHER" id="PTHR43187">
    <property type="entry name" value="GLUTAMINE AMIDOTRANSFERASE DUG3-RELATED"/>
    <property type="match status" value="1"/>
</dbReference>
<reference evidence="3 4" key="2">
    <citation type="submission" date="2019-02" db="EMBL/GenBank/DDBJ databases">
        <title>'Lichenibacterium ramalinii' gen. nov. sp. nov., 'Lichenibacterium minor' gen. nov. sp. nov.</title>
        <authorList>
            <person name="Pankratov T."/>
        </authorList>
    </citation>
    <scope>NUCLEOTIDE SEQUENCE [LARGE SCALE GENOMIC DNA]</scope>
    <source>
        <strain evidence="3 4">RmlP001</strain>
    </source>
</reference>
<evidence type="ECO:0000259" key="2">
    <source>
        <dbReference type="PROSITE" id="PS51278"/>
    </source>
</evidence>
<evidence type="ECO:0000256" key="1">
    <source>
        <dbReference type="ARBA" id="ARBA00022962"/>
    </source>
</evidence>
<proteinExistence type="predicted"/>
<dbReference type="AlphaFoldDB" id="A0A4Q2RBB9"/>
<dbReference type="PROSITE" id="PS51278">
    <property type="entry name" value="GATASE_TYPE_2"/>
    <property type="match status" value="1"/>
</dbReference>
<sequence>MCRFLAYLGAPSLLDRLLVTPEASLIAQSLAAREAKTVVNADGCGIGWYGEREEPGTYHGILPAWSDRNLLSLCRQIRSPMFAAHIRSATSGDVSAANCHPFTHGRHLFMHNGQIGGYETVRRRVDALVPDDTYGLRRGNGDSEVIFLAALARGLAEDPVGAMAATLGEILAILRGAGIGKPLRFAAVHADGARLRAFRWASDGRPPSLYWRHEAAGRIIASEPFDAGTDWRSVPSGSVLTLGPDGEERCEPFTVDGAASAAVDVRAA</sequence>
<dbReference type="GO" id="GO:0016740">
    <property type="term" value="F:transferase activity"/>
    <property type="evidence" value="ECO:0007669"/>
    <property type="project" value="UniProtKB-KW"/>
</dbReference>
<dbReference type="OrthoDB" id="9804310at2"/>
<keyword evidence="4" id="KW-1185">Reference proteome</keyword>
<dbReference type="RefSeq" id="WP_129220907.1">
    <property type="nucleotide sequence ID" value="NZ_QYBC01000017.1"/>
</dbReference>
<name>A0A4Q2RBB9_9HYPH</name>
<gene>
    <name evidence="3" type="ORF">D3272_19050</name>
</gene>
<dbReference type="Gene3D" id="3.60.20.10">
    <property type="entry name" value="Glutamine Phosphoribosylpyrophosphate, subunit 1, domain 1"/>
    <property type="match status" value="1"/>
</dbReference>
<evidence type="ECO:0000313" key="4">
    <source>
        <dbReference type="Proteomes" id="UP000289411"/>
    </source>
</evidence>
<dbReference type="InterPro" id="IPR026869">
    <property type="entry name" value="EgtC-like"/>
</dbReference>
<dbReference type="Proteomes" id="UP000289411">
    <property type="component" value="Unassembled WGS sequence"/>
</dbReference>
<dbReference type="PANTHER" id="PTHR43187:SF1">
    <property type="entry name" value="GLUTAMINE AMIDOTRANSFERASE DUG3-RELATED"/>
    <property type="match status" value="1"/>
</dbReference>
<protein>
    <submittedName>
        <fullName evidence="3">Class II glutamine amidotransferase</fullName>
    </submittedName>
</protein>
<feature type="domain" description="Glutamine amidotransferase type-2" evidence="2">
    <location>
        <begin position="2"/>
        <end position="245"/>
    </location>
</feature>
<dbReference type="EMBL" id="QYBC01000017">
    <property type="protein sequence ID" value="RYB02916.1"/>
    <property type="molecule type" value="Genomic_DNA"/>
</dbReference>
<accession>A0A4Q2RBB9</accession>